<dbReference type="InterPro" id="IPR000629">
    <property type="entry name" value="RNA-helicase_DEAD-box_CS"/>
</dbReference>
<evidence type="ECO:0000256" key="8">
    <source>
        <dbReference type="SAM" id="MobiDB-lite"/>
    </source>
</evidence>
<feature type="region of interest" description="Disordered" evidence="8">
    <location>
        <begin position="391"/>
        <end position="417"/>
    </location>
</feature>
<keyword evidence="2 7" id="KW-0378">Hydrolase</keyword>
<dbReference type="InterPro" id="IPR044742">
    <property type="entry name" value="DEAD/DEAH_RhlB"/>
</dbReference>
<dbReference type="Pfam" id="PF00270">
    <property type="entry name" value="DEAD"/>
    <property type="match status" value="1"/>
</dbReference>
<dbReference type="PANTHER" id="PTHR47959:SF7">
    <property type="entry name" value="ATP-DEPENDENT RNA HELICASE DEAD BOX FAMILY"/>
    <property type="match status" value="1"/>
</dbReference>
<sequence length="417" mass="46539">MNFLSLGLNKKLVAAVSSLGYSEPTPIQVEAIPAILNHQDIMARAQTGTGKTAAFALPILHQLGENNAELNTQVISYRPIRALVLTPTRELAQQVHSSFENYGQNTSLQACIAYGGVSLNPQIKALKQGADILVATPGRLLDLMFKGMIKLDQLQVLVFDEADRMLDMGFSDEINRILKHVPSNRQTLLFSATFDQAIFDLSKTLLQSPTLIEVDSRNTAAQQVEQVVYAVDADRKRELVSHLIGSKNWHQVLIFTRTKQGADELVREMCKDGIKTQSIHGDKSQGARERALEEFKQGKTRALVATDVAARGLDIEQLKFVINYELPYIPEDYIHRVGRTGRAGSSGLAISLLSPDENWLLEEIEAILDARLPQQWLPGYEPDLTKEVTVSRKNTRTAQKRRAKDRAFGKKTSNRRR</sequence>
<name>A0ABY6MZT5_9ALTE</name>
<evidence type="ECO:0000259" key="10">
    <source>
        <dbReference type="PROSITE" id="PS51194"/>
    </source>
</evidence>
<dbReference type="InterPro" id="IPR011545">
    <property type="entry name" value="DEAD/DEAH_box_helicase_dom"/>
</dbReference>
<comment type="similarity">
    <text evidence="5 7">Belongs to the DEAD box helicase family.</text>
</comment>
<dbReference type="PROSITE" id="PS51194">
    <property type="entry name" value="HELICASE_CTER"/>
    <property type="match status" value="1"/>
</dbReference>
<keyword evidence="3 7" id="KW-0347">Helicase</keyword>
<dbReference type="SUPFAM" id="SSF52540">
    <property type="entry name" value="P-loop containing nucleoside triphosphate hydrolases"/>
    <property type="match status" value="1"/>
</dbReference>
<dbReference type="InterPro" id="IPR001650">
    <property type="entry name" value="Helicase_C-like"/>
</dbReference>
<dbReference type="GO" id="GO:0004386">
    <property type="term" value="F:helicase activity"/>
    <property type="evidence" value="ECO:0007669"/>
    <property type="project" value="UniProtKB-KW"/>
</dbReference>
<evidence type="ECO:0000259" key="9">
    <source>
        <dbReference type="PROSITE" id="PS51192"/>
    </source>
</evidence>
<accession>A0ABY6MZT5</accession>
<evidence type="ECO:0000256" key="1">
    <source>
        <dbReference type="ARBA" id="ARBA00022741"/>
    </source>
</evidence>
<evidence type="ECO:0000259" key="11">
    <source>
        <dbReference type="PROSITE" id="PS51195"/>
    </source>
</evidence>
<feature type="short sequence motif" description="Q motif" evidence="6">
    <location>
        <begin position="1"/>
        <end position="29"/>
    </location>
</feature>
<dbReference type="InterPro" id="IPR027417">
    <property type="entry name" value="P-loop_NTPase"/>
</dbReference>
<dbReference type="PROSITE" id="PS51195">
    <property type="entry name" value="Q_MOTIF"/>
    <property type="match status" value="1"/>
</dbReference>
<proteinExistence type="inferred from homology"/>
<evidence type="ECO:0000313" key="13">
    <source>
        <dbReference type="Proteomes" id="UP001163739"/>
    </source>
</evidence>
<gene>
    <name evidence="12" type="ORF">NKI27_14980</name>
</gene>
<dbReference type="EMBL" id="CP100390">
    <property type="protein sequence ID" value="UZE95358.1"/>
    <property type="molecule type" value="Genomic_DNA"/>
</dbReference>
<keyword evidence="4 7" id="KW-0067">ATP-binding</keyword>
<feature type="compositionally biased region" description="Basic residues" evidence="8">
    <location>
        <begin position="393"/>
        <end position="404"/>
    </location>
</feature>
<evidence type="ECO:0000256" key="7">
    <source>
        <dbReference type="RuleBase" id="RU000492"/>
    </source>
</evidence>
<reference evidence="12" key="1">
    <citation type="submission" date="2022-06" db="EMBL/GenBank/DDBJ databases">
        <title>Alkalimarinus sp. nov., isolated from gut of a Alitta virens.</title>
        <authorList>
            <person name="Yang A.I."/>
            <person name="Shin N.-R."/>
        </authorList>
    </citation>
    <scope>NUCLEOTIDE SEQUENCE</scope>
    <source>
        <strain evidence="12">A2M4</strain>
    </source>
</reference>
<keyword evidence="1 7" id="KW-0547">Nucleotide-binding</keyword>
<dbReference type="Gene3D" id="3.40.50.300">
    <property type="entry name" value="P-loop containing nucleotide triphosphate hydrolases"/>
    <property type="match status" value="2"/>
</dbReference>
<dbReference type="SMART" id="SM00490">
    <property type="entry name" value="HELICc"/>
    <property type="match status" value="1"/>
</dbReference>
<dbReference type="PROSITE" id="PS00039">
    <property type="entry name" value="DEAD_ATP_HELICASE"/>
    <property type="match status" value="1"/>
</dbReference>
<feature type="domain" description="Helicase C-terminal" evidence="10">
    <location>
        <begin position="223"/>
        <end position="385"/>
    </location>
</feature>
<dbReference type="RefSeq" id="WP_265046847.1">
    <property type="nucleotide sequence ID" value="NZ_CP100390.1"/>
</dbReference>
<dbReference type="InterPro" id="IPR014001">
    <property type="entry name" value="Helicase_ATP-bd"/>
</dbReference>
<dbReference type="Proteomes" id="UP001163739">
    <property type="component" value="Chromosome"/>
</dbReference>
<feature type="domain" description="Helicase ATP-binding" evidence="9">
    <location>
        <begin position="32"/>
        <end position="212"/>
    </location>
</feature>
<evidence type="ECO:0000256" key="2">
    <source>
        <dbReference type="ARBA" id="ARBA00022801"/>
    </source>
</evidence>
<dbReference type="CDD" id="cd18787">
    <property type="entry name" value="SF2_C_DEAD"/>
    <property type="match status" value="1"/>
</dbReference>
<keyword evidence="13" id="KW-1185">Reference proteome</keyword>
<dbReference type="CDD" id="cd00268">
    <property type="entry name" value="DEADc"/>
    <property type="match status" value="1"/>
</dbReference>
<protein>
    <submittedName>
        <fullName evidence="12">DEAD/DEAH box helicase</fullName>
    </submittedName>
</protein>
<evidence type="ECO:0000256" key="3">
    <source>
        <dbReference type="ARBA" id="ARBA00022806"/>
    </source>
</evidence>
<feature type="domain" description="DEAD-box RNA helicase Q" evidence="11">
    <location>
        <begin position="1"/>
        <end position="29"/>
    </location>
</feature>
<evidence type="ECO:0000256" key="5">
    <source>
        <dbReference type="ARBA" id="ARBA00038437"/>
    </source>
</evidence>
<dbReference type="PROSITE" id="PS51192">
    <property type="entry name" value="HELICASE_ATP_BIND_1"/>
    <property type="match status" value="1"/>
</dbReference>
<dbReference type="Pfam" id="PF00271">
    <property type="entry name" value="Helicase_C"/>
    <property type="match status" value="1"/>
</dbReference>
<dbReference type="InterPro" id="IPR014014">
    <property type="entry name" value="RNA_helicase_DEAD_Q_motif"/>
</dbReference>
<dbReference type="SMART" id="SM00487">
    <property type="entry name" value="DEXDc"/>
    <property type="match status" value="1"/>
</dbReference>
<evidence type="ECO:0000313" key="12">
    <source>
        <dbReference type="EMBL" id="UZE95358.1"/>
    </source>
</evidence>
<organism evidence="12 13">
    <name type="scientific">Alkalimarinus alittae</name>
    <dbReference type="NCBI Taxonomy" id="2961619"/>
    <lineage>
        <taxon>Bacteria</taxon>
        <taxon>Pseudomonadati</taxon>
        <taxon>Pseudomonadota</taxon>
        <taxon>Gammaproteobacteria</taxon>
        <taxon>Alteromonadales</taxon>
        <taxon>Alteromonadaceae</taxon>
        <taxon>Alkalimarinus</taxon>
    </lineage>
</organism>
<evidence type="ECO:0000256" key="4">
    <source>
        <dbReference type="ARBA" id="ARBA00022840"/>
    </source>
</evidence>
<dbReference type="InterPro" id="IPR050079">
    <property type="entry name" value="DEAD_box_RNA_helicase"/>
</dbReference>
<dbReference type="PANTHER" id="PTHR47959">
    <property type="entry name" value="ATP-DEPENDENT RNA HELICASE RHLE-RELATED"/>
    <property type="match status" value="1"/>
</dbReference>
<evidence type="ECO:0000256" key="6">
    <source>
        <dbReference type="PROSITE-ProRule" id="PRU00552"/>
    </source>
</evidence>